<dbReference type="PANTHER" id="PTHR11157">
    <property type="entry name" value="FATTY ACID ACYL TRANSFERASE-RELATED"/>
    <property type="match status" value="1"/>
</dbReference>
<keyword evidence="7 10" id="KW-0443">Lipid metabolism</keyword>
<feature type="transmembrane region" description="Helical" evidence="10">
    <location>
        <begin position="110"/>
        <end position="130"/>
    </location>
</feature>
<comment type="subcellular location">
    <subcellularLocation>
        <location evidence="1">Membrane</location>
        <topology evidence="1">Multi-pass membrane protein</topology>
    </subcellularLocation>
</comment>
<dbReference type="PANTHER" id="PTHR11157:SF69">
    <property type="entry name" value="ELONGATION OF VERY LONG CHAIN FATTY ACIDS PROTEIN 7"/>
    <property type="match status" value="1"/>
</dbReference>
<keyword evidence="5 10" id="KW-0276">Fatty acid metabolism</keyword>
<dbReference type="GO" id="GO:0005789">
    <property type="term" value="C:endoplasmic reticulum membrane"/>
    <property type="evidence" value="ECO:0007669"/>
    <property type="project" value="TreeGrafter"/>
</dbReference>
<feature type="transmembrane region" description="Helical" evidence="10">
    <location>
        <begin position="53"/>
        <end position="76"/>
    </location>
</feature>
<sequence length="258" mass="29508">MLLWAGDARVRNWPLMGSPTMALLIIAGYNYFSLCLGPGLMKNRRPLSIRPVVLAYNVLTVLVSVYFFVTMLQLSYLRGTAAGSNGLPPYSLFCEGTDNSSNGIPFLRHFWLYMLSKIAEMMDTVFFVLLKKNSHISFLHVFHHSMAFLTVWLAVNNGITGHAALFPVLNSAVHTVMYTYYGLSALPPSLRPNLWWKKYVTFFQIVQFVILAFHSAVPLLYECGFPRVMSWIMTTESVVFMWLFLRLCCQKFMLRKAD</sequence>
<feature type="transmembrane region" description="Helical" evidence="10">
    <location>
        <begin position="161"/>
        <end position="181"/>
    </location>
</feature>
<comment type="caution">
    <text evidence="11">The sequence shown here is derived from an EMBL/GenBank/DDBJ whole genome shotgun (WGS) entry which is preliminary data.</text>
</comment>
<name>A0A9J6FLY0_HAELO</name>
<dbReference type="GO" id="GO:0034625">
    <property type="term" value="P:fatty acid elongation, monounsaturated fatty acid"/>
    <property type="evidence" value="ECO:0007669"/>
    <property type="project" value="TreeGrafter"/>
</dbReference>
<evidence type="ECO:0000256" key="10">
    <source>
        <dbReference type="RuleBase" id="RU361115"/>
    </source>
</evidence>
<keyword evidence="9 10" id="KW-0275">Fatty acid biosynthesis</keyword>
<evidence type="ECO:0000256" key="9">
    <source>
        <dbReference type="ARBA" id="ARBA00023160"/>
    </source>
</evidence>
<dbReference type="PROSITE" id="PS01188">
    <property type="entry name" value="ELO"/>
    <property type="match status" value="1"/>
</dbReference>
<dbReference type="OrthoDB" id="434092at2759"/>
<dbReference type="VEuPathDB" id="VectorBase:HLOH_061391"/>
<feature type="transmembrane region" description="Helical" evidence="10">
    <location>
        <begin position="137"/>
        <end position="155"/>
    </location>
</feature>
<keyword evidence="12" id="KW-1185">Reference proteome</keyword>
<evidence type="ECO:0000256" key="6">
    <source>
        <dbReference type="ARBA" id="ARBA00022989"/>
    </source>
</evidence>
<evidence type="ECO:0000256" key="4">
    <source>
        <dbReference type="ARBA" id="ARBA00022692"/>
    </source>
</evidence>
<keyword evidence="8 10" id="KW-0472">Membrane</keyword>
<dbReference type="GO" id="GO:0042761">
    <property type="term" value="P:very long-chain fatty acid biosynthetic process"/>
    <property type="evidence" value="ECO:0007669"/>
    <property type="project" value="TreeGrafter"/>
</dbReference>
<evidence type="ECO:0000256" key="8">
    <source>
        <dbReference type="ARBA" id="ARBA00023136"/>
    </source>
</evidence>
<protein>
    <recommendedName>
        <fullName evidence="10">Elongation of very long chain fatty acids protein</fullName>
        <ecNumber evidence="10">2.3.1.199</ecNumber>
    </recommendedName>
    <alternativeName>
        <fullName evidence="10">Very-long-chain 3-oxoacyl-CoA synthase</fullName>
    </alternativeName>
</protein>
<keyword evidence="6 10" id="KW-1133">Transmembrane helix</keyword>
<keyword evidence="3 10" id="KW-0808">Transferase</keyword>
<dbReference type="Pfam" id="PF01151">
    <property type="entry name" value="ELO"/>
    <property type="match status" value="1"/>
</dbReference>
<evidence type="ECO:0000256" key="3">
    <source>
        <dbReference type="ARBA" id="ARBA00022679"/>
    </source>
</evidence>
<comment type="catalytic activity">
    <reaction evidence="10">
        <text>a very-long-chain acyl-CoA + malonyl-CoA + H(+) = a very-long-chain 3-oxoacyl-CoA + CO2 + CoA</text>
        <dbReference type="Rhea" id="RHEA:32727"/>
        <dbReference type="ChEBI" id="CHEBI:15378"/>
        <dbReference type="ChEBI" id="CHEBI:16526"/>
        <dbReference type="ChEBI" id="CHEBI:57287"/>
        <dbReference type="ChEBI" id="CHEBI:57384"/>
        <dbReference type="ChEBI" id="CHEBI:90725"/>
        <dbReference type="ChEBI" id="CHEBI:90736"/>
        <dbReference type="EC" id="2.3.1.199"/>
    </reaction>
</comment>
<dbReference type="OMA" id="HANGAYK"/>
<keyword evidence="2 10" id="KW-0444">Lipid biosynthesis</keyword>
<dbReference type="InterPro" id="IPR002076">
    <property type="entry name" value="ELO_fam"/>
</dbReference>
<dbReference type="EC" id="2.3.1.199" evidence="10"/>
<comment type="similarity">
    <text evidence="10">Belongs to the ELO family.</text>
</comment>
<evidence type="ECO:0000256" key="2">
    <source>
        <dbReference type="ARBA" id="ARBA00022516"/>
    </source>
</evidence>
<dbReference type="GO" id="GO:0009922">
    <property type="term" value="F:fatty acid elongase activity"/>
    <property type="evidence" value="ECO:0007669"/>
    <property type="project" value="UniProtKB-EC"/>
</dbReference>
<gene>
    <name evidence="11" type="ORF">HPB48_010136</name>
</gene>
<feature type="transmembrane region" description="Helical" evidence="10">
    <location>
        <begin position="20"/>
        <end position="41"/>
    </location>
</feature>
<evidence type="ECO:0000256" key="1">
    <source>
        <dbReference type="ARBA" id="ARBA00004141"/>
    </source>
</evidence>
<accession>A0A9J6FLY0</accession>
<dbReference type="GO" id="GO:0034626">
    <property type="term" value="P:fatty acid elongation, polyunsaturated fatty acid"/>
    <property type="evidence" value="ECO:0007669"/>
    <property type="project" value="TreeGrafter"/>
</dbReference>
<evidence type="ECO:0000313" key="12">
    <source>
        <dbReference type="Proteomes" id="UP000821853"/>
    </source>
</evidence>
<evidence type="ECO:0000256" key="5">
    <source>
        <dbReference type="ARBA" id="ARBA00022832"/>
    </source>
</evidence>
<evidence type="ECO:0000313" key="11">
    <source>
        <dbReference type="EMBL" id="KAH9364130.1"/>
    </source>
</evidence>
<dbReference type="AlphaFoldDB" id="A0A9J6FLY0"/>
<dbReference type="EMBL" id="JABSTR010000002">
    <property type="protein sequence ID" value="KAH9364130.1"/>
    <property type="molecule type" value="Genomic_DNA"/>
</dbReference>
<dbReference type="GO" id="GO:0019367">
    <property type="term" value="P:fatty acid elongation, saturated fatty acid"/>
    <property type="evidence" value="ECO:0007669"/>
    <property type="project" value="TreeGrafter"/>
</dbReference>
<dbReference type="Proteomes" id="UP000821853">
    <property type="component" value="Chromosome 10"/>
</dbReference>
<organism evidence="11 12">
    <name type="scientific">Haemaphysalis longicornis</name>
    <name type="common">Bush tick</name>
    <dbReference type="NCBI Taxonomy" id="44386"/>
    <lineage>
        <taxon>Eukaryota</taxon>
        <taxon>Metazoa</taxon>
        <taxon>Ecdysozoa</taxon>
        <taxon>Arthropoda</taxon>
        <taxon>Chelicerata</taxon>
        <taxon>Arachnida</taxon>
        <taxon>Acari</taxon>
        <taxon>Parasitiformes</taxon>
        <taxon>Ixodida</taxon>
        <taxon>Ixodoidea</taxon>
        <taxon>Ixodidae</taxon>
        <taxon>Haemaphysalinae</taxon>
        <taxon>Haemaphysalis</taxon>
    </lineage>
</organism>
<dbReference type="GO" id="GO:0030148">
    <property type="term" value="P:sphingolipid biosynthetic process"/>
    <property type="evidence" value="ECO:0007669"/>
    <property type="project" value="TreeGrafter"/>
</dbReference>
<proteinExistence type="inferred from homology"/>
<keyword evidence="4 10" id="KW-0812">Transmembrane</keyword>
<reference evidence="11 12" key="1">
    <citation type="journal article" date="2020" name="Cell">
        <title>Large-Scale Comparative Analyses of Tick Genomes Elucidate Their Genetic Diversity and Vector Capacities.</title>
        <authorList>
            <consortium name="Tick Genome and Microbiome Consortium (TIGMIC)"/>
            <person name="Jia N."/>
            <person name="Wang J."/>
            <person name="Shi W."/>
            <person name="Du L."/>
            <person name="Sun Y."/>
            <person name="Zhan W."/>
            <person name="Jiang J.F."/>
            <person name="Wang Q."/>
            <person name="Zhang B."/>
            <person name="Ji P."/>
            <person name="Bell-Sakyi L."/>
            <person name="Cui X.M."/>
            <person name="Yuan T.T."/>
            <person name="Jiang B.G."/>
            <person name="Yang W.F."/>
            <person name="Lam T.T."/>
            <person name="Chang Q.C."/>
            <person name="Ding S.J."/>
            <person name="Wang X.J."/>
            <person name="Zhu J.G."/>
            <person name="Ruan X.D."/>
            <person name="Zhao L."/>
            <person name="Wei J.T."/>
            <person name="Ye R.Z."/>
            <person name="Que T.C."/>
            <person name="Du C.H."/>
            <person name="Zhou Y.H."/>
            <person name="Cheng J.X."/>
            <person name="Dai P.F."/>
            <person name="Guo W.B."/>
            <person name="Han X.H."/>
            <person name="Huang E.J."/>
            <person name="Li L.F."/>
            <person name="Wei W."/>
            <person name="Gao Y.C."/>
            <person name="Liu J.Z."/>
            <person name="Shao H.Z."/>
            <person name="Wang X."/>
            <person name="Wang C.C."/>
            <person name="Yang T.C."/>
            <person name="Huo Q.B."/>
            <person name="Li W."/>
            <person name="Chen H.Y."/>
            <person name="Chen S.E."/>
            <person name="Zhou L.G."/>
            <person name="Ni X.B."/>
            <person name="Tian J.H."/>
            <person name="Sheng Y."/>
            <person name="Liu T."/>
            <person name="Pan Y.S."/>
            <person name="Xia L.Y."/>
            <person name="Li J."/>
            <person name="Zhao F."/>
            <person name="Cao W.C."/>
        </authorList>
    </citation>
    <scope>NUCLEOTIDE SEQUENCE [LARGE SCALE GENOMIC DNA]</scope>
    <source>
        <strain evidence="11">HaeL-2018</strain>
    </source>
</reference>
<dbReference type="InterPro" id="IPR030457">
    <property type="entry name" value="ELO_CS"/>
</dbReference>
<evidence type="ECO:0000256" key="7">
    <source>
        <dbReference type="ARBA" id="ARBA00023098"/>
    </source>
</evidence>
<feature type="transmembrane region" description="Helical" evidence="10">
    <location>
        <begin position="202"/>
        <end position="221"/>
    </location>
</feature>
<feature type="transmembrane region" description="Helical" evidence="10">
    <location>
        <begin position="227"/>
        <end position="245"/>
    </location>
</feature>